<dbReference type="Proteomes" id="UP001178507">
    <property type="component" value="Unassembled WGS sequence"/>
</dbReference>
<feature type="chain" id="PRO_5041288851" evidence="1">
    <location>
        <begin position="25"/>
        <end position="131"/>
    </location>
</feature>
<accession>A0AA36N9D0</accession>
<evidence type="ECO:0000313" key="3">
    <source>
        <dbReference type="Proteomes" id="UP001178507"/>
    </source>
</evidence>
<evidence type="ECO:0000313" key="2">
    <source>
        <dbReference type="EMBL" id="CAJ1397504.1"/>
    </source>
</evidence>
<reference evidence="2" key="1">
    <citation type="submission" date="2023-08" db="EMBL/GenBank/DDBJ databases">
        <authorList>
            <person name="Chen Y."/>
            <person name="Shah S."/>
            <person name="Dougan E. K."/>
            <person name="Thang M."/>
            <person name="Chan C."/>
        </authorList>
    </citation>
    <scope>NUCLEOTIDE SEQUENCE</scope>
</reference>
<keyword evidence="3" id="KW-1185">Reference proteome</keyword>
<gene>
    <name evidence="2" type="ORF">EVOR1521_LOCUS21507</name>
</gene>
<keyword evidence="1" id="KW-0732">Signal</keyword>
<proteinExistence type="predicted"/>
<dbReference type="AlphaFoldDB" id="A0AA36N9D0"/>
<evidence type="ECO:0000256" key="1">
    <source>
        <dbReference type="SAM" id="SignalP"/>
    </source>
</evidence>
<organism evidence="2 3">
    <name type="scientific">Effrenium voratum</name>
    <dbReference type="NCBI Taxonomy" id="2562239"/>
    <lineage>
        <taxon>Eukaryota</taxon>
        <taxon>Sar</taxon>
        <taxon>Alveolata</taxon>
        <taxon>Dinophyceae</taxon>
        <taxon>Suessiales</taxon>
        <taxon>Symbiodiniaceae</taxon>
        <taxon>Effrenium</taxon>
    </lineage>
</organism>
<sequence>MEVPVLLAAAKSLLVTAFADLGNAHDLAGKCFESGQGGLTAQQGQLVVWDPDAPCPQGQSYIHAAPGSSFAPMTAGAGAKEHTYHAAEVKDAPSYAAQVGKCHATPTPVGKELTWQVADALRGGKCRASFL</sequence>
<protein>
    <submittedName>
        <fullName evidence="2">Uncharacterized protein</fullName>
    </submittedName>
</protein>
<feature type="signal peptide" evidence="1">
    <location>
        <begin position="1"/>
        <end position="24"/>
    </location>
</feature>
<name>A0AA36N9D0_9DINO</name>
<comment type="caution">
    <text evidence="2">The sequence shown here is derived from an EMBL/GenBank/DDBJ whole genome shotgun (WGS) entry which is preliminary data.</text>
</comment>
<dbReference type="EMBL" id="CAUJNA010003268">
    <property type="protein sequence ID" value="CAJ1397504.1"/>
    <property type="molecule type" value="Genomic_DNA"/>
</dbReference>